<dbReference type="PROSITE" id="PS50072">
    <property type="entry name" value="CSA_PPIASE_2"/>
    <property type="match status" value="1"/>
</dbReference>
<comment type="catalytic activity">
    <reaction evidence="1 8">
        <text>[protein]-peptidylproline (omega=180) = [protein]-peptidylproline (omega=0)</text>
        <dbReference type="Rhea" id="RHEA:16237"/>
        <dbReference type="Rhea" id="RHEA-COMP:10747"/>
        <dbReference type="Rhea" id="RHEA-COMP:10748"/>
        <dbReference type="ChEBI" id="CHEBI:83833"/>
        <dbReference type="ChEBI" id="CHEBI:83834"/>
        <dbReference type="EC" id="5.2.1.8"/>
    </reaction>
</comment>
<dbReference type="InterPro" id="IPR002130">
    <property type="entry name" value="Cyclophilin-type_PPIase_dom"/>
</dbReference>
<dbReference type="PIRSF" id="PIRSF001467">
    <property type="entry name" value="Peptidylpro_ismrse"/>
    <property type="match status" value="1"/>
</dbReference>
<dbReference type="InterPro" id="IPR029000">
    <property type="entry name" value="Cyclophilin-like_dom_sf"/>
</dbReference>
<keyword evidence="5 8" id="KW-0697">Rotamase</keyword>
<dbReference type="Gene3D" id="2.40.100.10">
    <property type="entry name" value="Cyclophilin-like"/>
    <property type="match status" value="1"/>
</dbReference>
<dbReference type="KEGG" id="kbi:30212181"/>
<dbReference type="AlphaFoldDB" id="A0A1B9FTP9"/>
<dbReference type="GO" id="GO:0005739">
    <property type="term" value="C:mitochondrion"/>
    <property type="evidence" value="ECO:0007669"/>
    <property type="project" value="UniProtKB-SubCell"/>
</dbReference>
<keyword evidence="12" id="KW-1185">Reference proteome</keyword>
<dbReference type="OrthoDB" id="193499at2759"/>
<dbReference type="STRING" id="1296100.A0A1B9FTP9"/>
<dbReference type="SUPFAM" id="SSF50891">
    <property type="entry name" value="Cyclophilin-like"/>
    <property type="match status" value="1"/>
</dbReference>
<feature type="domain" description="PPIase cyclophilin-type" evidence="9">
    <location>
        <begin position="11"/>
        <end position="178"/>
    </location>
</feature>
<dbReference type="GO" id="GO:0006457">
    <property type="term" value="P:protein folding"/>
    <property type="evidence" value="ECO:0007669"/>
    <property type="project" value="InterPro"/>
</dbReference>
<dbReference type="PRINTS" id="PR00153">
    <property type="entry name" value="CSAPPISMRASE"/>
</dbReference>
<dbReference type="GO" id="GO:0016018">
    <property type="term" value="F:cyclosporin A binding"/>
    <property type="evidence" value="ECO:0007669"/>
    <property type="project" value="TreeGrafter"/>
</dbReference>
<evidence type="ECO:0000256" key="1">
    <source>
        <dbReference type="ARBA" id="ARBA00000971"/>
    </source>
</evidence>
<sequence>MSDKAPLPNVFVVVAVNGKELGKIEFKLYDDVTPKTSANFRSLCTGKKPDGTPLPKGFNYKGTLFHRIIPDFMVQGGDFERGDGTGGQSIYGEKFPDENFEKKHDKAGLLSSANAGPNTNGSQFFITTAPSCPWLDGKHTVFGEVANDQSLKLVKEIESRGSKDGKPKEKVVIVGCGSISA</sequence>
<dbReference type="PANTHER" id="PTHR11071:SF561">
    <property type="entry name" value="PEPTIDYL-PROLYL CIS-TRANS ISOMERASE D-RELATED"/>
    <property type="match status" value="1"/>
</dbReference>
<reference evidence="11" key="4">
    <citation type="submission" date="2024-02" db="EMBL/GenBank/DDBJ databases">
        <title>Comparative genomics of Cryptococcus and Kwoniella reveals pathogenesis evolution and contrasting modes of karyotype evolution via chromosome fusion or intercentromeric recombination.</title>
        <authorList>
            <person name="Coelho M.A."/>
            <person name="David-Palma M."/>
            <person name="Shea T."/>
            <person name="Bowers K."/>
            <person name="McGinley-Smith S."/>
            <person name="Mohammad A.W."/>
            <person name="Gnirke A."/>
            <person name="Yurkov A.M."/>
            <person name="Nowrousian M."/>
            <person name="Sun S."/>
            <person name="Cuomo C.A."/>
            <person name="Heitman J."/>
        </authorList>
    </citation>
    <scope>NUCLEOTIDE SEQUENCE</scope>
    <source>
        <strain evidence="11">CBS 10118</strain>
    </source>
</reference>
<dbReference type="EMBL" id="KI894025">
    <property type="protein sequence ID" value="OCF22140.1"/>
    <property type="molecule type" value="Genomic_DNA"/>
</dbReference>
<organism evidence="10">
    <name type="scientific">Kwoniella bestiolae CBS 10118</name>
    <dbReference type="NCBI Taxonomy" id="1296100"/>
    <lineage>
        <taxon>Eukaryota</taxon>
        <taxon>Fungi</taxon>
        <taxon>Dikarya</taxon>
        <taxon>Basidiomycota</taxon>
        <taxon>Agaricomycotina</taxon>
        <taxon>Tremellomycetes</taxon>
        <taxon>Tremellales</taxon>
        <taxon>Cryptococcaceae</taxon>
        <taxon>Kwoniella</taxon>
    </lineage>
</organism>
<evidence type="ECO:0000256" key="4">
    <source>
        <dbReference type="ARBA" id="ARBA00022946"/>
    </source>
</evidence>
<dbReference type="GO" id="GO:0003755">
    <property type="term" value="F:peptidyl-prolyl cis-trans isomerase activity"/>
    <property type="evidence" value="ECO:0007669"/>
    <property type="project" value="UniProtKB-UniRule"/>
</dbReference>
<dbReference type="InterPro" id="IPR024936">
    <property type="entry name" value="Cyclophilin-type_PPIase"/>
</dbReference>
<evidence type="ECO:0000259" key="9">
    <source>
        <dbReference type="PROSITE" id="PS50072"/>
    </source>
</evidence>
<reference evidence="10" key="1">
    <citation type="submission" date="2013-07" db="EMBL/GenBank/DDBJ databases">
        <title>The Genome Sequence of Cryptococcus bestiolae CBS10118.</title>
        <authorList>
            <consortium name="The Broad Institute Genome Sequencing Platform"/>
            <person name="Cuomo C."/>
            <person name="Litvintseva A."/>
            <person name="Chen Y."/>
            <person name="Heitman J."/>
            <person name="Sun S."/>
            <person name="Springer D."/>
            <person name="Dromer F."/>
            <person name="Young S.K."/>
            <person name="Zeng Q."/>
            <person name="Gargeya S."/>
            <person name="Fitzgerald M."/>
            <person name="Abouelleil A."/>
            <person name="Alvarado L."/>
            <person name="Berlin A.M."/>
            <person name="Chapman S.B."/>
            <person name="Dewar J."/>
            <person name="Goldberg J."/>
            <person name="Griggs A."/>
            <person name="Gujja S."/>
            <person name="Hansen M."/>
            <person name="Howarth C."/>
            <person name="Imamovic A."/>
            <person name="Larimer J."/>
            <person name="McCowan C."/>
            <person name="Murphy C."/>
            <person name="Pearson M."/>
            <person name="Priest M."/>
            <person name="Roberts A."/>
            <person name="Saif S."/>
            <person name="Shea T."/>
            <person name="Sykes S."/>
            <person name="Wortman J."/>
            <person name="Nusbaum C."/>
            <person name="Birren B."/>
        </authorList>
    </citation>
    <scope>NUCLEOTIDE SEQUENCE [LARGE SCALE GENOMIC DNA]</scope>
    <source>
        <strain evidence="10">CBS 10118</strain>
    </source>
</reference>
<keyword evidence="4" id="KW-0809">Transit peptide</keyword>
<evidence type="ECO:0000256" key="3">
    <source>
        <dbReference type="ARBA" id="ARBA00007365"/>
    </source>
</evidence>
<name>A0A1B9FTP9_9TREE</name>
<dbReference type="RefSeq" id="XP_019043210.1">
    <property type="nucleotide sequence ID" value="XM_019194374.1"/>
</dbReference>
<dbReference type="VEuPathDB" id="FungiDB:I302_07782"/>
<accession>A0A1B9FTP9</accession>
<dbReference type="EMBL" id="CP144548">
    <property type="protein sequence ID" value="WVW86595.1"/>
    <property type="molecule type" value="Genomic_DNA"/>
</dbReference>
<keyword evidence="7 8" id="KW-0413">Isomerase</keyword>
<reference evidence="10" key="3">
    <citation type="submission" date="2014-01" db="EMBL/GenBank/DDBJ databases">
        <title>Evolution of pathogenesis and genome organization in the Tremellales.</title>
        <authorList>
            <person name="Cuomo C."/>
            <person name="Litvintseva A."/>
            <person name="Heitman J."/>
            <person name="Chen Y."/>
            <person name="Sun S."/>
            <person name="Springer D."/>
            <person name="Dromer F."/>
            <person name="Young S."/>
            <person name="Zeng Q."/>
            <person name="Chapman S."/>
            <person name="Gujja S."/>
            <person name="Saif S."/>
            <person name="Birren B."/>
        </authorList>
    </citation>
    <scope>NUCLEOTIDE SEQUENCE</scope>
    <source>
        <strain evidence="10">CBS 10118</strain>
    </source>
</reference>
<dbReference type="FunFam" id="2.40.100.10:FF:000032">
    <property type="entry name" value="Peptidyl-prolyl cis-trans isomerase"/>
    <property type="match status" value="1"/>
</dbReference>
<dbReference type="Proteomes" id="UP000092730">
    <property type="component" value="Chromosome 8"/>
</dbReference>
<comment type="similarity">
    <text evidence="3 8">Belongs to the cyclophilin-type PPIase family.</text>
</comment>
<dbReference type="InterPro" id="IPR020892">
    <property type="entry name" value="Cyclophilin-type_PPIase_CS"/>
</dbReference>
<dbReference type="PANTHER" id="PTHR11071">
    <property type="entry name" value="PEPTIDYL-PROLYL CIS-TRANS ISOMERASE"/>
    <property type="match status" value="1"/>
</dbReference>
<evidence type="ECO:0000313" key="10">
    <source>
        <dbReference type="EMBL" id="OCF22140.1"/>
    </source>
</evidence>
<evidence type="ECO:0000313" key="12">
    <source>
        <dbReference type="Proteomes" id="UP000092730"/>
    </source>
</evidence>
<evidence type="ECO:0000256" key="8">
    <source>
        <dbReference type="RuleBase" id="RU363019"/>
    </source>
</evidence>
<evidence type="ECO:0000256" key="7">
    <source>
        <dbReference type="ARBA" id="ARBA00023235"/>
    </source>
</evidence>
<reference evidence="11" key="2">
    <citation type="submission" date="2013-07" db="EMBL/GenBank/DDBJ databases">
        <authorList>
            <consortium name="The Broad Institute Genome Sequencing Platform"/>
            <person name="Cuomo C."/>
            <person name="Litvintseva A."/>
            <person name="Chen Y."/>
            <person name="Heitman J."/>
            <person name="Sun S."/>
            <person name="Springer D."/>
            <person name="Dromer F."/>
            <person name="Young S.K."/>
            <person name="Zeng Q."/>
            <person name="Gargeya S."/>
            <person name="Fitzgerald M."/>
            <person name="Abouelleil A."/>
            <person name="Alvarado L."/>
            <person name="Berlin A.M."/>
            <person name="Chapman S.B."/>
            <person name="Dewar J."/>
            <person name="Goldberg J."/>
            <person name="Griggs A."/>
            <person name="Gujja S."/>
            <person name="Hansen M."/>
            <person name="Howarth C."/>
            <person name="Imamovic A."/>
            <person name="Larimer J."/>
            <person name="McCowan C."/>
            <person name="Murphy C."/>
            <person name="Pearson M."/>
            <person name="Priest M."/>
            <person name="Roberts A."/>
            <person name="Saif S."/>
            <person name="Shea T."/>
            <person name="Sykes S."/>
            <person name="Wortman J."/>
            <person name="Nusbaum C."/>
            <person name="Birren B."/>
        </authorList>
    </citation>
    <scope>NUCLEOTIDE SEQUENCE</scope>
    <source>
        <strain evidence="11">CBS 10118</strain>
    </source>
</reference>
<dbReference type="GeneID" id="30212181"/>
<keyword evidence="6" id="KW-0496">Mitochondrion</keyword>
<comment type="subcellular location">
    <subcellularLocation>
        <location evidence="2">Mitochondrion</location>
    </subcellularLocation>
</comment>
<evidence type="ECO:0000313" key="11">
    <source>
        <dbReference type="EMBL" id="WVW86595.1"/>
    </source>
</evidence>
<gene>
    <name evidence="10" type="ORF">I302_07782</name>
    <name evidence="11" type="ORF">I302_108645</name>
</gene>
<evidence type="ECO:0000256" key="5">
    <source>
        <dbReference type="ARBA" id="ARBA00023110"/>
    </source>
</evidence>
<protein>
    <recommendedName>
        <fullName evidence="8">Peptidyl-prolyl cis-trans isomerase</fullName>
        <shortName evidence="8">PPIase</shortName>
        <ecNumber evidence="8">5.2.1.8</ecNumber>
    </recommendedName>
</protein>
<dbReference type="PROSITE" id="PS00170">
    <property type="entry name" value="CSA_PPIASE_1"/>
    <property type="match status" value="1"/>
</dbReference>
<proteinExistence type="inferred from homology"/>
<dbReference type="EC" id="5.2.1.8" evidence="8"/>
<comment type="function">
    <text evidence="8">PPIases accelerate the folding of proteins. It catalyzes the cis-trans isomerization of proline imidic peptide bonds in oligopeptides.</text>
</comment>
<evidence type="ECO:0000256" key="2">
    <source>
        <dbReference type="ARBA" id="ARBA00004173"/>
    </source>
</evidence>
<evidence type="ECO:0000256" key="6">
    <source>
        <dbReference type="ARBA" id="ARBA00023128"/>
    </source>
</evidence>
<dbReference type="Pfam" id="PF00160">
    <property type="entry name" value="Pro_isomerase"/>
    <property type="match status" value="1"/>
</dbReference>